<protein>
    <submittedName>
        <fullName evidence="2">Uncharacterized protein</fullName>
    </submittedName>
</protein>
<reference evidence="2 3" key="2">
    <citation type="journal article" date="2017" name="Nature">
        <title>The Apostasia genome and the evolution of orchids.</title>
        <authorList>
            <person name="Zhang G.Q."/>
            <person name="Liu K.W."/>
            <person name="Li Z."/>
            <person name="Lohaus R."/>
            <person name="Hsiao Y.Y."/>
            <person name="Niu S.C."/>
            <person name="Wang J.Y."/>
            <person name="Lin Y.C."/>
            <person name="Xu Q."/>
            <person name="Chen L.J."/>
            <person name="Yoshida K."/>
            <person name="Fujiwara S."/>
            <person name="Wang Z.W."/>
            <person name="Zhang Y.Q."/>
            <person name="Mitsuda N."/>
            <person name="Wang M."/>
            <person name="Liu G.H."/>
            <person name="Pecoraro L."/>
            <person name="Huang H.X."/>
            <person name="Xiao X.J."/>
            <person name="Lin M."/>
            <person name="Wu X.Y."/>
            <person name="Wu W.L."/>
            <person name="Chen Y.Y."/>
            <person name="Chang S.B."/>
            <person name="Sakamoto S."/>
            <person name="Ohme-Takagi M."/>
            <person name="Yagi M."/>
            <person name="Zeng S.J."/>
            <person name="Shen C.Y."/>
            <person name="Yeh C.M."/>
            <person name="Luo Y.B."/>
            <person name="Tsai W.C."/>
            <person name="Van de Peer Y."/>
            <person name="Liu Z.J."/>
        </authorList>
    </citation>
    <scope>NUCLEOTIDE SEQUENCE [LARGE SCALE GENOMIC DNA]</scope>
    <source>
        <tissue evidence="2">The whole plant</tissue>
    </source>
</reference>
<reference evidence="2 3" key="1">
    <citation type="journal article" date="2016" name="Sci. Rep.">
        <title>The Dendrobium catenatum Lindl. genome sequence provides insights into polysaccharide synthase, floral development and adaptive evolution.</title>
        <authorList>
            <person name="Zhang G.Q."/>
            <person name="Xu Q."/>
            <person name="Bian C."/>
            <person name="Tsai W.C."/>
            <person name="Yeh C.M."/>
            <person name="Liu K.W."/>
            <person name="Yoshida K."/>
            <person name="Zhang L.S."/>
            <person name="Chang S.B."/>
            <person name="Chen F."/>
            <person name="Shi Y."/>
            <person name="Su Y.Y."/>
            <person name="Zhang Y.Q."/>
            <person name="Chen L.J."/>
            <person name="Yin Y."/>
            <person name="Lin M."/>
            <person name="Huang H."/>
            <person name="Deng H."/>
            <person name="Wang Z.W."/>
            <person name="Zhu S.L."/>
            <person name="Zhao X."/>
            <person name="Deng C."/>
            <person name="Niu S.C."/>
            <person name="Huang J."/>
            <person name="Wang M."/>
            <person name="Liu G.H."/>
            <person name="Yang H.J."/>
            <person name="Xiao X.J."/>
            <person name="Hsiao Y.Y."/>
            <person name="Wu W.L."/>
            <person name="Chen Y.Y."/>
            <person name="Mitsuda N."/>
            <person name="Ohme-Takagi M."/>
            <person name="Luo Y.B."/>
            <person name="Van de Peer Y."/>
            <person name="Liu Z.J."/>
        </authorList>
    </citation>
    <scope>NUCLEOTIDE SEQUENCE [LARGE SCALE GENOMIC DNA]</scope>
    <source>
        <tissue evidence="2">The whole plant</tissue>
    </source>
</reference>
<dbReference type="EMBL" id="KZ501915">
    <property type="protein sequence ID" value="PKU86837.1"/>
    <property type="molecule type" value="Genomic_DNA"/>
</dbReference>
<feature type="compositionally biased region" description="Basic and acidic residues" evidence="1">
    <location>
        <begin position="80"/>
        <end position="90"/>
    </location>
</feature>
<name>A0A2I0XFZ6_9ASPA</name>
<gene>
    <name evidence="2" type="ORF">MA16_Dca022497</name>
</gene>
<sequence length="114" mass="13367">MREEPKASLLQAFNDSNESCGQRARRDAWSCEWQRRARFGAGQSPWAVRPKPELRREREREKGRHSAPPWLSFFGPDTQRVSEREKGNDSTRRFFSIVRLHQAEPQSTPKPQFA</sequence>
<feature type="region of interest" description="Disordered" evidence="1">
    <location>
        <begin position="41"/>
        <end position="90"/>
    </location>
</feature>
<dbReference type="AlphaFoldDB" id="A0A2I0XFZ6"/>
<proteinExistence type="predicted"/>
<evidence type="ECO:0000313" key="3">
    <source>
        <dbReference type="Proteomes" id="UP000233837"/>
    </source>
</evidence>
<organism evidence="2 3">
    <name type="scientific">Dendrobium catenatum</name>
    <dbReference type="NCBI Taxonomy" id="906689"/>
    <lineage>
        <taxon>Eukaryota</taxon>
        <taxon>Viridiplantae</taxon>
        <taxon>Streptophyta</taxon>
        <taxon>Embryophyta</taxon>
        <taxon>Tracheophyta</taxon>
        <taxon>Spermatophyta</taxon>
        <taxon>Magnoliopsida</taxon>
        <taxon>Liliopsida</taxon>
        <taxon>Asparagales</taxon>
        <taxon>Orchidaceae</taxon>
        <taxon>Epidendroideae</taxon>
        <taxon>Malaxideae</taxon>
        <taxon>Dendrobiinae</taxon>
        <taxon>Dendrobium</taxon>
    </lineage>
</organism>
<evidence type="ECO:0000256" key="1">
    <source>
        <dbReference type="SAM" id="MobiDB-lite"/>
    </source>
</evidence>
<feature type="compositionally biased region" description="Basic and acidic residues" evidence="1">
    <location>
        <begin position="50"/>
        <end position="64"/>
    </location>
</feature>
<dbReference type="Proteomes" id="UP000233837">
    <property type="component" value="Unassembled WGS sequence"/>
</dbReference>
<keyword evidence="3" id="KW-1185">Reference proteome</keyword>
<evidence type="ECO:0000313" key="2">
    <source>
        <dbReference type="EMBL" id="PKU86837.1"/>
    </source>
</evidence>
<accession>A0A2I0XFZ6</accession>